<dbReference type="AlphaFoldDB" id="A0A6A5WGR0"/>
<evidence type="ECO:0000259" key="2">
    <source>
        <dbReference type="PROSITE" id="PS50102"/>
    </source>
</evidence>
<dbReference type="EMBL" id="ML977590">
    <property type="protein sequence ID" value="KAF2000248.1"/>
    <property type="molecule type" value="Genomic_DNA"/>
</dbReference>
<keyword evidence="1" id="KW-0694">RNA-binding</keyword>
<protein>
    <recommendedName>
        <fullName evidence="2">RRM domain-containing protein</fullName>
    </recommendedName>
</protein>
<dbReference type="InterPro" id="IPR012677">
    <property type="entry name" value="Nucleotide-bd_a/b_plait_sf"/>
</dbReference>
<feature type="domain" description="RRM" evidence="2">
    <location>
        <begin position="205"/>
        <end position="282"/>
    </location>
</feature>
<gene>
    <name evidence="3" type="ORF">P154DRAFT_620353</name>
</gene>
<evidence type="ECO:0000313" key="4">
    <source>
        <dbReference type="Proteomes" id="UP000799779"/>
    </source>
</evidence>
<dbReference type="InterPro" id="IPR035979">
    <property type="entry name" value="RBD_domain_sf"/>
</dbReference>
<name>A0A6A5WGR0_9PLEO</name>
<dbReference type="GO" id="GO:0003723">
    <property type="term" value="F:RNA binding"/>
    <property type="evidence" value="ECO:0007669"/>
    <property type="project" value="UniProtKB-UniRule"/>
</dbReference>
<dbReference type="OrthoDB" id="1049195at2759"/>
<dbReference type="InterPro" id="IPR000504">
    <property type="entry name" value="RRM_dom"/>
</dbReference>
<reference evidence="3" key="1">
    <citation type="journal article" date="2020" name="Stud. Mycol.">
        <title>101 Dothideomycetes genomes: a test case for predicting lifestyles and emergence of pathogens.</title>
        <authorList>
            <person name="Haridas S."/>
            <person name="Albert R."/>
            <person name="Binder M."/>
            <person name="Bloem J."/>
            <person name="Labutti K."/>
            <person name="Salamov A."/>
            <person name="Andreopoulos B."/>
            <person name="Baker S."/>
            <person name="Barry K."/>
            <person name="Bills G."/>
            <person name="Bluhm B."/>
            <person name="Cannon C."/>
            <person name="Castanera R."/>
            <person name="Culley D."/>
            <person name="Daum C."/>
            <person name="Ezra D."/>
            <person name="Gonzalez J."/>
            <person name="Henrissat B."/>
            <person name="Kuo A."/>
            <person name="Liang C."/>
            <person name="Lipzen A."/>
            <person name="Lutzoni F."/>
            <person name="Magnuson J."/>
            <person name="Mondo S."/>
            <person name="Nolan M."/>
            <person name="Ohm R."/>
            <person name="Pangilinan J."/>
            <person name="Park H.-J."/>
            <person name="Ramirez L."/>
            <person name="Alfaro M."/>
            <person name="Sun H."/>
            <person name="Tritt A."/>
            <person name="Yoshinaga Y."/>
            <person name="Zwiers L.-H."/>
            <person name="Turgeon B."/>
            <person name="Goodwin S."/>
            <person name="Spatafora J."/>
            <person name="Crous P."/>
            <person name="Grigoriev I."/>
        </authorList>
    </citation>
    <scope>NUCLEOTIDE SEQUENCE</scope>
    <source>
        <strain evidence="3">CBS 123094</strain>
    </source>
</reference>
<evidence type="ECO:0000313" key="3">
    <source>
        <dbReference type="EMBL" id="KAF2000248.1"/>
    </source>
</evidence>
<dbReference type="Gene3D" id="3.30.70.330">
    <property type="match status" value="1"/>
</dbReference>
<sequence>MPAGVTTCNENYLLIASGPYQGAPFLAGWQEFKDSVRKHVSRQPGWTHVEQGLRRGESRGWCRLEKKEDAEAAYDHYVLTRSVLVHLFKTSRSNGDYRLLKCNCWPHFPDMSERSHSPNRSGLDLGVINQNIPKTYQPPMAQYITPTPSNYSYPVYPQVVGYSPPTYPAYPTATEYQATQMPIYSTSTRGLAVNISDGSVCTEARGIFLQGLHYSVTTSDLYTLVSTVVRPIHWKVNKDSKGSSTGTGTARFNNRAEADYAVHYLNQKEHKGRTITVRLDTDTTIVGQQGPVIVNGSTASTRIRAGYFPSFDNAPGVHCGLCALLHAHEISACAPSTRPDIQSDFSGFRVGLGAVTEAYSPSVLL</sequence>
<organism evidence="3 4">
    <name type="scientific">Amniculicola lignicola CBS 123094</name>
    <dbReference type="NCBI Taxonomy" id="1392246"/>
    <lineage>
        <taxon>Eukaryota</taxon>
        <taxon>Fungi</taxon>
        <taxon>Dikarya</taxon>
        <taxon>Ascomycota</taxon>
        <taxon>Pezizomycotina</taxon>
        <taxon>Dothideomycetes</taxon>
        <taxon>Pleosporomycetidae</taxon>
        <taxon>Pleosporales</taxon>
        <taxon>Amniculicolaceae</taxon>
        <taxon>Amniculicola</taxon>
    </lineage>
</organism>
<dbReference type="Proteomes" id="UP000799779">
    <property type="component" value="Unassembled WGS sequence"/>
</dbReference>
<dbReference type="CDD" id="cd00590">
    <property type="entry name" value="RRM_SF"/>
    <property type="match status" value="1"/>
</dbReference>
<keyword evidence="4" id="KW-1185">Reference proteome</keyword>
<dbReference type="Pfam" id="PF00076">
    <property type="entry name" value="RRM_1"/>
    <property type="match status" value="1"/>
</dbReference>
<evidence type="ECO:0000256" key="1">
    <source>
        <dbReference type="PROSITE-ProRule" id="PRU00176"/>
    </source>
</evidence>
<dbReference type="PROSITE" id="PS50102">
    <property type="entry name" value="RRM"/>
    <property type="match status" value="1"/>
</dbReference>
<proteinExistence type="predicted"/>
<accession>A0A6A5WGR0</accession>
<dbReference type="SUPFAM" id="SSF54928">
    <property type="entry name" value="RNA-binding domain, RBD"/>
    <property type="match status" value="1"/>
</dbReference>
<dbReference type="SMART" id="SM00360">
    <property type="entry name" value="RRM"/>
    <property type="match status" value="1"/>
</dbReference>